<dbReference type="KEGG" id="acj:ACAM_0159"/>
<gene>
    <name evidence="1" type="ORF">ACAM_0159</name>
</gene>
<dbReference type="GeneID" id="17109706"/>
<dbReference type="AlphaFoldDB" id="U3TCG3"/>
<accession>U3TCG3</accession>
<evidence type="ECO:0000313" key="2">
    <source>
        <dbReference type="Proteomes" id="UP000016887"/>
    </source>
</evidence>
<dbReference type="RefSeq" id="WP_022540908.1">
    <property type="nucleotide sequence ID" value="NC_022521.1"/>
</dbReference>
<organism evidence="1 2">
    <name type="scientific">Aeropyrum camini SY1 = JCM 12091</name>
    <dbReference type="NCBI Taxonomy" id="1198449"/>
    <lineage>
        <taxon>Archaea</taxon>
        <taxon>Thermoproteota</taxon>
        <taxon>Thermoprotei</taxon>
        <taxon>Desulfurococcales</taxon>
        <taxon>Desulfurococcaceae</taxon>
        <taxon>Aeropyrum</taxon>
    </lineage>
</organism>
<name>U3TCG3_9CREN</name>
<dbReference type="Proteomes" id="UP000016887">
    <property type="component" value="Chromosome"/>
</dbReference>
<sequence length="296" mass="32006">MHGLTGCIDARRVARSIGIEGVYAGLASDVTTGVAGGGESPRIEVLVKDPSSPSIDEMPLLSALRVAFAKSGRLLVLRPYEAEAASREDVLAAMLKSLVEEGRPFVAMVPSLLAVGLASRLPPRIIDSLESRSVVVEAKVTVKNLLYLPVPEVNDVIEIVGKKNSAASYERIRRLEEAAGKQGIKVRGHVLLGSNVEILEYLVSGGVESLYTRIPVTKLALYILAVSQCLDIPITPVELEETSLHTIYFYGLEIFDAKSFIEALRSPLTRPSEEEVARLIEGGARRIVDLLARPRA</sequence>
<dbReference type="EMBL" id="AP012489">
    <property type="protein sequence ID" value="BAN89628.1"/>
    <property type="molecule type" value="Genomic_DNA"/>
</dbReference>
<dbReference type="STRING" id="1198449.ACAM_0159"/>
<reference evidence="1 2" key="1">
    <citation type="journal article" date="2013" name="Appl. Environ. Microbiol.">
        <title>Variation of the Virus-Related Elements within Syntenic Genomes of the Hyperthermophilic Archaeon Aeropyrum.</title>
        <authorList>
            <person name="Daifuku T."/>
            <person name="Yoshida T."/>
            <person name="Kitamura T."/>
            <person name="Kawaichi S."/>
            <person name="Inoue T."/>
            <person name="Nomura K."/>
            <person name="Yoshida Y."/>
            <person name="Kuno S."/>
            <person name="Sako Y."/>
        </authorList>
    </citation>
    <scope>NUCLEOTIDE SEQUENCE [LARGE SCALE GENOMIC DNA]</scope>
    <source>
        <strain evidence="1 2">SY1</strain>
    </source>
</reference>
<protein>
    <submittedName>
        <fullName evidence="1">Uncharacterized protein</fullName>
    </submittedName>
</protein>
<dbReference type="eggNOG" id="arCOG11634">
    <property type="taxonomic scope" value="Archaea"/>
</dbReference>
<evidence type="ECO:0000313" key="1">
    <source>
        <dbReference type="EMBL" id="BAN89628.1"/>
    </source>
</evidence>
<keyword evidence="2" id="KW-1185">Reference proteome</keyword>
<proteinExistence type="predicted"/>